<dbReference type="eggNOG" id="COG3279">
    <property type="taxonomic scope" value="Bacteria"/>
</dbReference>
<dbReference type="SMART" id="SM00850">
    <property type="entry name" value="LytTR"/>
    <property type="match status" value="1"/>
</dbReference>
<dbReference type="InterPro" id="IPR011006">
    <property type="entry name" value="CheY-like_superfamily"/>
</dbReference>
<evidence type="ECO:0000313" key="9">
    <source>
        <dbReference type="Proteomes" id="UP000051658"/>
    </source>
</evidence>
<keyword evidence="1" id="KW-0963">Cytoplasm</keyword>
<evidence type="ECO:0000256" key="2">
    <source>
        <dbReference type="ARBA" id="ARBA00023012"/>
    </source>
</evidence>
<dbReference type="Gene3D" id="3.40.50.2300">
    <property type="match status" value="1"/>
</dbReference>
<dbReference type="AlphaFoldDB" id="A0A0R2HTM3"/>
<dbReference type="InterPro" id="IPR001789">
    <property type="entry name" value="Sig_transdc_resp-reg_receiver"/>
</dbReference>
<keyword evidence="5" id="KW-0597">Phosphoprotein</keyword>
<dbReference type="PANTHER" id="PTHR37299:SF3">
    <property type="entry name" value="STAGE 0 SPORULATION PROTEIN A HOMOLOG"/>
    <property type="match status" value="1"/>
</dbReference>
<dbReference type="PATRIC" id="fig|1449336.4.peg.1695"/>
<dbReference type="Proteomes" id="UP000051658">
    <property type="component" value="Unassembled WGS sequence"/>
</dbReference>
<keyword evidence="3" id="KW-0010">Activator</keyword>
<protein>
    <recommendedName>
        <fullName evidence="10">Response regulatory domain-containing protein</fullName>
    </recommendedName>
</protein>
<accession>A0A0R2HTM3</accession>
<comment type="caution">
    <text evidence="8">The sequence shown here is derived from an EMBL/GenBank/DDBJ whole genome shotgun (WGS) entry which is preliminary data.</text>
</comment>
<feature type="domain" description="Response regulatory" evidence="6">
    <location>
        <begin position="8"/>
        <end position="133"/>
    </location>
</feature>
<dbReference type="InterPro" id="IPR007492">
    <property type="entry name" value="LytTR_DNA-bd_dom"/>
</dbReference>
<dbReference type="PANTHER" id="PTHR37299">
    <property type="entry name" value="TRANSCRIPTIONAL REGULATOR-RELATED"/>
    <property type="match status" value="1"/>
</dbReference>
<keyword evidence="9" id="KW-1185">Reference proteome</keyword>
<dbReference type="PROSITE" id="PS50930">
    <property type="entry name" value="HTH_LYTTR"/>
    <property type="match status" value="1"/>
</dbReference>
<evidence type="ECO:0000256" key="5">
    <source>
        <dbReference type="PROSITE-ProRule" id="PRU00169"/>
    </source>
</evidence>
<proteinExistence type="predicted"/>
<reference evidence="8 9" key="1">
    <citation type="journal article" date="2015" name="Genome Announc.">
        <title>Expanding the biotechnology potential of lactobacilli through comparative genomics of 213 strains and associated genera.</title>
        <authorList>
            <person name="Sun Z."/>
            <person name="Harris H.M."/>
            <person name="McCann A."/>
            <person name="Guo C."/>
            <person name="Argimon S."/>
            <person name="Zhang W."/>
            <person name="Yang X."/>
            <person name="Jeffery I.B."/>
            <person name="Cooney J.C."/>
            <person name="Kagawa T.F."/>
            <person name="Liu W."/>
            <person name="Song Y."/>
            <person name="Salvetti E."/>
            <person name="Wrobel A."/>
            <person name="Rasinkangas P."/>
            <person name="Parkhill J."/>
            <person name="Rea M.C."/>
            <person name="O'Sullivan O."/>
            <person name="Ritari J."/>
            <person name="Douillard F.P."/>
            <person name="Paul Ross R."/>
            <person name="Yang R."/>
            <person name="Briner A.E."/>
            <person name="Felis G.E."/>
            <person name="de Vos W.M."/>
            <person name="Barrangou R."/>
            <person name="Klaenhammer T.R."/>
            <person name="Caufield P.W."/>
            <person name="Cui Y."/>
            <person name="Zhang H."/>
            <person name="O'Toole P.W."/>
        </authorList>
    </citation>
    <scope>NUCLEOTIDE SEQUENCE [LARGE SCALE GENOMIC DNA]</scope>
    <source>
        <strain evidence="8 9">DSM 20623</strain>
    </source>
</reference>
<dbReference type="GO" id="GO:0003677">
    <property type="term" value="F:DNA binding"/>
    <property type="evidence" value="ECO:0007669"/>
    <property type="project" value="InterPro"/>
</dbReference>
<feature type="domain" description="HTH LytTR-type" evidence="7">
    <location>
        <begin position="147"/>
        <end position="254"/>
    </location>
</feature>
<keyword evidence="2" id="KW-0902">Two-component regulatory system</keyword>
<sequence length="254" mass="29508">MIVLIDISIYIIEDNHQYSKLIDKIVCDFFETKKNIKLTKYIITDFFNFYRNMEESSFKSTDIYIIDIDLNIKLTGIDIGSKIRKYSISSKIIYLTSLEDKAIEIINEKIRPEGYLIKDIDASAIRLKLINLIEDIVFNMYNAENSIVVNSKTNKNIIAYDEILYIAVLPGERNKLIAYTILGEIIFNGKISDMKKKLPSDFFILNLKSYVINYKKIDSFSYKNESVIFENGSEIYVGKKIIRKIDLHKKGLSI</sequence>
<dbReference type="Gene3D" id="2.40.50.1020">
    <property type="entry name" value="LytTr DNA-binding domain"/>
    <property type="match status" value="1"/>
</dbReference>
<dbReference type="GO" id="GO:0000156">
    <property type="term" value="F:phosphorelay response regulator activity"/>
    <property type="evidence" value="ECO:0007669"/>
    <property type="project" value="InterPro"/>
</dbReference>
<dbReference type="PROSITE" id="PS50110">
    <property type="entry name" value="RESPONSE_REGULATORY"/>
    <property type="match status" value="1"/>
</dbReference>
<evidence type="ECO:0000313" key="8">
    <source>
        <dbReference type="EMBL" id="KRN55992.1"/>
    </source>
</evidence>
<dbReference type="InterPro" id="IPR046947">
    <property type="entry name" value="LytR-like"/>
</dbReference>
<evidence type="ECO:0000259" key="6">
    <source>
        <dbReference type="PROSITE" id="PS50110"/>
    </source>
</evidence>
<dbReference type="Pfam" id="PF04397">
    <property type="entry name" value="LytTR"/>
    <property type="match status" value="1"/>
</dbReference>
<organism evidence="8 9">
    <name type="scientific">Carnobacterium divergens DSM 20623</name>
    <dbReference type="NCBI Taxonomy" id="1449336"/>
    <lineage>
        <taxon>Bacteria</taxon>
        <taxon>Bacillati</taxon>
        <taxon>Bacillota</taxon>
        <taxon>Bacilli</taxon>
        <taxon>Lactobacillales</taxon>
        <taxon>Carnobacteriaceae</taxon>
        <taxon>Carnobacterium</taxon>
    </lineage>
</organism>
<gene>
    <name evidence="8" type="ORF">IV74_GL001661</name>
</gene>
<comment type="function">
    <text evidence="4">Required for high-level post-exponential phase expression of a series of secreted proteins.</text>
</comment>
<evidence type="ECO:0000259" key="7">
    <source>
        <dbReference type="PROSITE" id="PS50930"/>
    </source>
</evidence>
<evidence type="ECO:0000256" key="1">
    <source>
        <dbReference type="ARBA" id="ARBA00022490"/>
    </source>
</evidence>
<dbReference type="SUPFAM" id="SSF52172">
    <property type="entry name" value="CheY-like"/>
    <property type="match status" value="1"/>
</dbReference>
<evidence type="ECO:0000256" key="4">
    <source>
        <dbReference type="ARBA" id="ARBA00037164"/>
    </source>
</evidence>
<dbReference type="EMBL" id="JQBS01000033">
    <property type="protein sequence ID" value="KRN55992.1"/>
    <property type="molecule type" value="Genomic_DNA"/>
</dbReference>
<evidence type="ECO:0008006" key="10">
    <source>
        <dbReference type="Google" id="ProtNLM"/>
    </source>
</evidence>
<name>A0A0R2HTM3_CARDV</name>
<evidence type="ECO:0000256" key="3">
    <source>
        <dbReference type="ARBA" id="ARBA00023159"/>
    </source>
</evidence>
<feature type="modified residue" description="4-aspartylphosphate" evidence="5">
    <location>
        <position position="67"/>
    </location>
</feature>